<dbReference type="EMBL" id="JADYXP020000022">
    <property type="protein sequence ID" value="KAL0102474.1"/>
    <property type="molecule type" value="Genomic_DNA"/>
</dbReference>
<accession>A0AAW2EFH2</accession>
<name>A0AAW2EFH2_9HYME</name>
<sequence length="108" mass="12189">MAFQRRKRGPRTIRPTSYRRSERRTRPRASAESSHGWTSREGKEARGQSALRLTDVLRGGGGLGEASCFSGVDPWIQLRCCALVILVGCTIFLYLVSKHFGWDNQIIH</sequence>
<feature type="transmembrane region" description="Helical" evidence="2">
    <location>
        <begin position="76"/>
        <end position="96"/>
    </location>
</feature>
<keyword evidence="2" id="KW-1133">Transmembrane helix</keyword>
<keyword evidence="4" id="KW-1185">Reference proteome</keyword>
<comment type="caution">
    <text evidence="3">The sequence shown here is derived from an EMBL/GenBank/DDBJ whole genome shotgun (WGS) entry which is preliminary data.</text>
</comment>
<gene>
    <name evidence="3" type="ORF">PUN28_018031</name>
</gene>
<evidence type="ECO:0000256" key="1">
    <source>
        <dbReference type="SAM" id="MobiDB-lite"/>
    </source>
</evidence>
<reference evidence="3 4" key="1">
    <citation type="submission" date="2023-03" db="EMBL/GenBank/DDBJ databases">
        <title>High recombination rates correlate with genetic variation in Cardiocondyla obscurior ants.</title>
        <authorList>
            <person name="Errbii M."/>
        </authorList>
    </citation>
    <scope>NUCLEOTIDE SEQUENCE [LARGE SCALE GENOMIC DNA]</scope>
    <source>
        <strain evidence="3">Alpha-2009</strain>
        <tissue evidence="3">Whole body</tissue>
    </source>
</reference>
<evidence type="ECO:0000256" key="2">
    <source>
        <dbReference type="SAM" id="Phobius"/>
    </source>
</evidence>
<evidence type="ECO:0000313" key="4">
    <source>
        <dbReference type="Proteomes" id="UP001430953"/>
    </source>
</evidence>
<keyword evidence="2" id="KW-0812">Transmembrane</keyword>
<organism evidence="3 4">
    <name type="scientific">Cardiocondyla obscurior</name>
    <dbReference type="NCBI Taxonomy" id="286306"/>
    <lineage>
        <taxon>Eukaryota</taxon>
        <taxon>Metazoa</taxon>
        <taxon>Ecdysozoa</taxon>
        <taxon>Arthropoda</taxon>
        <taxon>Hexapoda</taxon>
        <taxon>Insecta</taxon>
        <taxon>Pterygota</taxon>
        <taxon>Neoptera</taxon>
        <taxon>Endopterygota</taxon>
        <taxon>Hymenoptera</taxon>
        <taxon>Apocrita</taxon>
        <taxon>Aculeata</taxon>
        <taxon>Formicoidea</taxon>
        <taxon>Formicidae</taxon>
        <taxon>Myrmicinae</taxon>
        <taxon>Cardiocondyla</taxon>
    </lineage>
</organism>
<dbReference type="Proteomes" id="UP001430953">
    <property type="component" value="Unassembled WGS sequence"/>
</dbReference>
<keyword evidence="2" id="KW-0472">Membrane</keyword>
<dbReference type="AlphaFoldDB" id="A0AAW2EFH2"/>
<evidence type="ECO:0000313" key="3">
    <source>
        <dbReference type="EMBL" id="KAL0102474.1"/>
    </source>
</evidence>
<proteinExistence type="predicted"/>
<feature type="compositionally biased region" description="Basic residues" evidence="1">
    <location>
        <begin position="1"/>
        <end position="11"/>
    </location>
</feature>
<feature type="region of interest" description="Disordered" evidence="1">
    <location>
        <begin position="1"/>
        <end position="47"/>
    </location>
</feature>
<protein>
    <submittedName>
        <fullName evidence="3">Uncharacterized protein</fullName>
    </submittedName>
</protein>